<evidence type="ECO:0000313" key="2">
    <source>
        <dbReference type="Proteomes" id="UP000762676"/>
    </source>
</evidence>
<gene>
    <name evidence="1" type="ORF">ElyMa_005804700</name>
</gene>
<sequence length="153" mass="16894">MQLTAALPSGDSESAVSVQYKGRNVKKIKTNMFQSTCILFMFLVAACRPIAGIPNPIHASCELDWNVGVDCKTASDKLIQQIDAWKGDDCGSSEKCLYSFDSFDGKVLKAKHTTPKAHYVDDLKMVFSANGNECAIHDLVWIKQKTSVKKQMT</sequence>
<dbReference type="AlphaFoldDB" id="A0AAV4FU76"/>
<name>A0AAV4FU76_9GAST</name>
<dbReference type="Proteomes" id="UP000762676">
    <property type="component" value="Unassembled WGS sequence"/>
</dbReference>
<proteinExistence type="predicted"/>
<protein>
    <submittedName>
        <fullName evidence="1">Uncharacterized protein</fullName>
    </submittedName>
</protein>
<accession>A0AAV4FU76</accession>
<dbReference type="EMBL" id="BMAT01011647">
    <property type="protein sequence ID" value="GFR76614.1"/>
    <property type="molecule type" value="Genomic_DNA"/>
</dbReference>
<evidence type="ECO:0000313" key="1">
    <source>
        <dbReference type="EMBL" id="GFR76614.1"/>
    </source>
</evidence>
<keyword evidence="2" id="KW-1185">Reference proteome</keyword>
<organism evidence="1 2">
    <name type="scientific">Elysia marginata</name>
    <dbReference type="NCBI Taxonomy" id="1093978"/>
    <lineage>
        <taxon>Eukaryota</taxon>
        <taxon>Metazoa</taxon>
        <taxon>Spiralia</taxon>
        <taxon>Lophotrochozoa</taxon>
        <taxon>Mollusca</taxon>
        <taxon>Gastropoda</taxon>
        <taxon>Heterobranchia</taxon>
        <taxon>Euthyneura</taxon>
        <taxon>Panpulmonata</taxon>
        <taxon>Sacoglossa</taxon>
        <taxon>Placobranchoidea</taxon>
        <taxon>Plakobranchidae</taxon>
        <taxon>Elysia</taxon>
    </lineage>
</organism>
<dbReference type="PANTHER" id="PTHR38564">
    <property type="entry name" value="SI:CH73-250A16.5-RELATED"/>
    <property type="match status" value="1"/>
</dbReference>
<reference evidence="1 2" key="1">
    <citation type="journal article" date="2021" name="Elife">
        <title>Chloroplast acquisition without the gene transfer in kleptoplastic sea slugs, Plakobranchus ocellatus.</title>
        <authorList>
            <person name="Maeda T."/>
            <person name="Takahashi S."/>
            <person name="Yoshida T."/>
            <person name="Shimamura S."/>
            <person name="Takaki Y."/>
            <person name="Nagai Y."/>
            <person name="Toyoda A."/>
            <person name="Suzuki Y."/>
            <person name="Arimoto A."/>
            <person name="Ishii H."/>
            <person name="Satoh N."/>
            <person name="Nishiyama T."/>
            <person name="Hasebe M."/>
            <person name="Maruyama T."/>
            <person name="Minagawa J."/>
            <person name="Obokata J."/>
            <person name="Shigenobu S."/>
        </authorList>
    </citation>
    <scope>NUCLEOTIDE SEQUENCE [LARGE SCALE GENOMIC DNA]</scope>
</reference>
<dbReference type="PANTHER" id="PTHR38564:SF2">
    <property type="entry name" value="WU:FC46H12 PRECURSOR"/>
    <property type="match status" value="1"/>
</dbReference>
<comment type="caution">
    <text evidence="1">The sequence shown here is derived from an EMBL/GenBank/DDBJ whole genome shotgun (WGS) entry which is preliminary data.</text>
</comment>